<dbReference type="KEGG" id="dci:103524671"/>
<name>A0A3Q0II18_DIACI</name>
<dbReference type="RefSeq" id="XP_026675819.1">
    <property type="nucleotide sequence ID" value="XM_026820018.1"/>
</dbReference>
<dbReference type="InterPro" id="IPR051057">
    <property type="entry name" value="PI-PLC_domain"/>
</dbReference>
<dbReference type="GeneID" id="103524671"/>
<gene>
    <name evidence="2" type="primary">LOC103524671</name>
</gene>
<sequence length="464" mass="53491">MFHELPIYFFQAIHKCTYLLDFYKLTCGSNIRMYSAIANFRLSLLFLFSAQFGFIFVASSNTTRPQKTVCKKPFIDILISPVFENGVTNQLELIWSIEDFIPGSMLILMNRGTGKAEYEYKLPGPMGFVDTNIAYKPLTTTYSFKKQSLEYYVELREAASGSVLASSSMETNPTWMKDNADVFSRMSIREMMIPGTHDTGASTEEDNMGESRVQKYVMTQDETVLNQLILGIRSLDLRVAYYSVKNETSKLYLNHGLQSICPFSVIVKDIKTFMENTREIVILDFHQFPMGFNGKIPNVKPHAILVEYLKQELEPYIAPANLTWNAKLQDFWRINRTLIIAYNHEETQDQYSDILWLPVNQRWANAQDLYALKHYMEVEFTHPPWGPWAAMTELTATGMDIFTDDMKGLRTMASSVNKEVTFWFLGDWGNRAHIVACDFFRETSIVKTAIMWNLRKAKNSTCDI</sequence>
<evidence type="ECO:0000313" key="1">
    <source>
        <dbReference type="Proteomes" id="UP000079169"/>
    </source>
</evidence>
<organism evidence="1 2">
    <name type="scientific">Diaphorina citri</name>
    <name type="common">Asian citrus psyllid</name>
    <dbReference type="NCBI Taxonomy" id="121845"/>
    <lineage>
        <taxon>Eukaryota</taxon>
        <taxon>Metazoa</taxon>
        <taxon>Ecdysozoa</taxon>
        <taxon>Arthropoda</taxon>
        <taxon>Hexapoda</taxon>
        <taxon>Insecta</taxon>
        <taxon>Pterygota</taxon>
        <taxon>Neoptera</taxon>
        <taxon>Paraneoptera</taxon>
        <taxon>Hemiptera</taxon>
        <taxon>Sternorrhyncha</taxon>
        <taxon>Psylloidea</taxon>
        <taxon>Psyllidae</taxon>
        <taxon>Diaphorininae</taxon>
        <taxon>Diaphorina</taxon>
    </lineage>
</organism>
<dbReference type="GO" id="GO:0008081">
    <property type="term" value="F:phosphoric diester hydrolase activity"/>
    <property type="evidence" value="ECO:0007669"/>
    <property type="project" value="InterPro"/>
</dbReference>
<keyword evidence="1" id="KW-1185">Reference proteome</keyword>
<dbReference type="STRING" id="121845.A0A3Q0II18"/>
<dbReference type="SUPFAM" id="SSF51695">
    <property type="entry name" value="PLC-like phosphodiesterases"/>
    <property type="match status" value="1"/>
</dbReference>
<proteinExistence type="predicted"/>
<dbReference type="Gene3D" id="3.20.20.190">
    <property type="entry name" value="Phosphatidylinositol (PI) phosphodiesterase"/>
    <property type="match status" value="1"/>
</dbReference>
<dbReference type="GO" id="GO:0006629">
    <property type="term" value="P:lipid metabolic process"/>
    <property type="evidence" value="ECO:0007669"/>
    <property type="project" value="InterPro"/>
</dbReference>
<protein>
    <submittedName>
        <fullName evidence="2">Uncharacterized protein LOC103524671</fullName>
    </submittedName>
</protein>
<reference evidence="2" key="1">
    <citation type="submission" date="2025-08" db="UniProtKB">
        <authorList>
            <consortium name="RefSeq"/>
        </authorList>
    </citation>
    <scope>IDENTIFICATION</scope>
</reference>
<accession>A0A3Q0II18</accession>
<dbReference type="PaxDb" id="121845-A0A3Q0II18"/>
<dbReference type="InterPro" id="IPR017946">
    <property type="entry name" value="PLC-like_Pdiesterase_TIM-brl"/>
</dbReference>
<dbReference type="Proteomes" id="UP000079169">
    <property type="component" value="Unplaced"/>
</dbReference>
<dbReference type="PANTHER" id="PTHR13593">
    <property type="match status" value="1"/>
</dbReference>
<evidence type="ECO:0000313" key="2">
    <source>
        <dbReference type="RefSeq" id="XP_026675819.1"/>
    </source>
</evidence>
<dbReference type="AlphaFoldDB" id="A0A3Q0II18"/>
<dbReference type="PANTHER" id="PTHR13593:SF149">
    <property type="entry name" value="PHOSPHATIDYLINOSITOL-SPECIFIC PHOSPHOLIPASE C X DOMAIN CONTAINING, ISOFORM A"/>
    <property type="match status" value="1"/>
</dbReference>